<dbReference type="Proteomes" id="UP000245380">
    <property type="component" value="Unassembled WGS sequence"/>
</dbReference>
<comment type="caution">
    <text evidence="2">The sequence shown here is derived from an EMBL/GenBank/DDBJ whole genome shotgun (WGS) entry which is preliminary data.</text>
</comment>
<reference evidence="2 3" key="1">
    <citation type="submission" date="2016-11" db="EMBL/GenBank/DDBJ databases">
        <title>Comparative genomics of Acidibacillus ferroxidans species.</title>
        <authorList>
            <person name="Oliveira G."/>
            <person name="Nunes G."/>
            <person name="Oliveira R."/>
            <person name="Araujo F."/>
            <person name="Salim A."/>
            <person name="Scholte L."/>
            <person name="Morais D."/>
            <person name="Nancucheo I."/>
            <person name="Johnson D.B."/>
            <person name="Grail B."/>
            <person name="Bittencourt J."/>
            <person name="Valadares R."/>
        </authorList>
    </citation>
    <scope>NUCLEOTIDE SEQUENCE [LARGE SCALE GENOMIC DNA]</scope>
    <source>
        <strain evidence="2 3">Y002</strain>
    </source>
</reference>
<protein>
    <submittedName>
        <fullName evidence="2">Uncharacterized protein</fullName>
    </submittedName>
</protein>
<evidence type="ECO:0000313" key="2">
    <source>
        <dbReference type="EMBL" id="PWI56729.1"/>
    </source>
</evidence>
<dbReference type="RefSeq" id="WP_109431481.1">
    <property type="nucleotide sequence ID" value="NZ_MPDK01000028.1"/>
</dbReference>
<evidence type="ECO:0000256" key="1">
    <source>
        <dbReference type="SAM" id="Phobius"/>
    </source>
</evidence>
<feature type="transmembrane region" description="Helical" evidence="1">
    <location>
        <begin position="21"/>
        <end position="46"/>
    </location>
</feature>
<dbReference type="EMBL" id="MPDK01000028">
    <property type="protein sequence ID" value="PWI56729.1"/>
    <property type="molecule type" value="Genomic_DNA"/>
</dbReference>
<keyword evidence="1" id="KW-1133">Transmembrane helix</keyword>
<feature type="transmembrane region" description="Helical" evidence="1">
    <location>
        <begin position="52"/>
        <end position="72"/>
    </location>
</feature>
<keyword evidence="3" id="KW-1185">Reference proteome</keyword>
<organism evidence="2 3">
    <name type="scientific">Sulfoacidibacillus thermotolerans</name>
    <name type="common">Acidibacillus sulfuroxidans</name>
    <dbReference type="NCBI Taxonomy" id="1765684"/>
    <lineage>
        <taxon>Bacteria</taxon>
        <taxon>Bacillati</taxon>
        <taxon>Bacillota</taxon>
        <taxon>Bacilli</taxon>
        <taxon>Bacillales</taxon>
        <taxon>Alicyclobacillaceae</taxon>
        <taxon>Sulfoacidibacillus</taxon>
    </lineage>
</organism>
<sequence length="76" mass="7273">MEAIELLQEETPIAGNLETGIGGALAGVATWGFGTGGILLGAAAIGVELTPIGWVADGILGVAAVGGGYLLGNGPI</sequence>
<name>A0A2U3D634_SULT2</name>
<accession>A0A2U3D634</accession>
<gene>
    <name evidence="2" type="ORF">BM613_12190</name>
</gene>
<evidence type="ECO:0000313" key="3">
    <source>
        <dbReference type="Proteomes" id="UP000245380"/>
    </source>
</evidence>
<keyword evidence="1" id="KW-0812">Transmembrane</keyword>
<dbReference type="AlphaFoldDB" id="A0A2U3D634"/>
<proteinExistence type="predicted"/>
<keyword evidence="1" id="KW-0472">Membrane</keyword>